<dbReference type="AlphaFoldDB" id="A0A090EFE5"/>
<dbReference type="EMBL" id="CCMZ01000056">
    <property type="protein sequence ID" value="CDX26666.1"/>
    <property type="molecule type" value="Genomic_DNA"/>
</dbReference>
<dbReference type="Proteomes" id="UP000045285">
    <property type="component" value="Unassembled WGS sequence"/>
</dbReference>
<organism evidence="2 3">
    <name type="scientific">Mesorhizobium plurifarium</name>
    <dbReference type="NCBI Taxonomy" id="69974"/>
    <lineage>
        <taxon>Bacteria</taxon>
        <taxon>Pseudomonadati</taxon>
        <taxon>Pseudomonadota</taxon>
        <taxon>Alphaproteobacteria</taxon>
        <taxon>Hyphomicrobiales</taxon>
        <taxon>Phyllobacteriaceae</taxon>
        <taxon>Mesorhizobium</taxon>
    </lineage>
</organism>
<feature type="region of interest" description="Disordered" evidence="1">
    <location>
        <begin position="126"/>
        <end position="145"/>
    </location>
</feature>
<protein>
    <submittedName>
        <fullName evidence="2">Uncharacterized protein</fullName>
    </submittedName>
</protein>
<reference evidence="3" key="1">
    <citation type="submission" date="2014-08" db="EMBL/GenBank/DDBJ databases">
        <authorList>
            <person name="Moulin L."/>
        </authorList>
    </citation>
    <scope>NUCLEOTIDE SEQUENCE [LARGE SCALE GENOMIC DNA]</scope>
</reference>
<sequence length="639" mass="65228">MTAAPYLLGRRGPGAYIAPGSGSGDGDGGFVDQPVVTTTSSGDTTIKGKVKAGSFGKFVVPLATVQAGRQYTFRYTPQFSQLAQQGKLAMVGFGFKTNNDFHIVGLRGDGSTGLDKYQVYGTPPNGWNAQTGHTTNDGGASASGTQAGPNYLRLTVSVDGTTYTLQSSADGSTWNTEFSGQSLSPFSDVSSVTTFGVALWFNNTDAGPFSITIDQFAEVDPLIELVTVVADTSASATIFTMSSVPIGAANANRTIYAVISFTQGSTSISSVTIGGVTAKRVINGTVTSAGPQGIYYAEVPTGTTATIVVTTAGSATNCNCAVYRSITAGVKPIHGLGGFGSGTTVTLSNLKIASGGFVLTQARAGNISGVTTSGSDALSQDDFRTVSTYRLYTGSILTTSVSTITITATAPTAVGIAADAGSFVPLSGSAYSPVLAGSFSDDTNLTTYTFNAVNIGTANANRQLVICFAWGSTVSRTVSSVTVGGVAATLVQQVGSTTGGTAIFRFPLSTGTTGNIVITMSGGCTHMYGAVYDTRCRYSFTPMDSKTVSSTALSVSTAAMQINDGGFFIQSGYIAAAVETISANYSGADTLNKDSQVTAESVDSVAFFSCLNTEFNQAVTGGISSGTSNLKRVAAASFL</sequence>
<evidence type="ECO:0000313" key="2">
    <source>
        <dbReference type="EMBL" id="CDX26666.1"/>
    </source>
</evidence>
<evidence type="ECO:0000256" key="1">
    <source>
        <dbReference type="SAM" id="MobiDB-lite"/>
    </source>
</evidence>
<accession>A0A090EFE5</accession>
<evidence type="ECO:0000313" key="3">
    <source>
        <dbReference type="Proteomes" id="UP000045285"/>
    </source>
</evidence>
<keyword evidence="3" id="KW-1185">Reference proteome</keyword>
<proteinExistence type="predicted"/>
<gene>
    <name evidence="2" type="ORF">MPL3356_60488</name>
</gene>
<name>A0A090EFE5_MESPL</name>